<keyword evidence="1" id="KW-1133">Transmembrane helix</keyword>
<accession>A0A7Y7USK2</accession>
<evidence type="ECO:0000313" key="3">
    <source>
        <dbReference type="EMBL" id="NVP32053.1"/>
    </source>
</evidence>
<evidence type="ECO:0000313" key="5">
    <source>
        <dbReference type="Proteomes" id="UP000557656"/>
    </source>
</evidence>
<feature type="transmembrane region" description="Helical" evidence="1">
    <location>
        <begin position="28"/>
        <end position="47"/>
    </location>
</feature>
<dbReference type="Proteomes" id="UP000557656">
    <property type="component" value="Unassembled WGS sequence"/>
</dbReference>
<organism evidence="3 4">
    <name type="scientific">Sphingomonas sanguinis</name>
    <dbReference type="NCBI Taxonomy" id="33051"/>
    <lineage>
        <taxon>Bacteria</taxon>
        <taxon>Pseudomonadati</taxon>
        <taxon>Pseudomonadota</taxon>
        <taxon>Alphaproteobacteria</taxon>
        <taxon>Sphingomonadales</taxon>
        <taxon>Sphingomonadaceae</taxon>
        <taxon>Sphingomonas</taxon>
    </lineage>
</organism>
<name>A0A7Y7USK2_9SPHN</name>
<dbReference type="AlphaFoldDB" id="A0A7Y7USK2"/>
<feature type="transmembrane region" description="Helical" evidence="1">
    <location>
        <begin position="92"/>
        <end position="111"/>
    </location>
</feature>
<sequence length="114" mass="12373">MTRGKRVPSGRAIDEQAERRWRAGFAMAWRWVTAVLGGYAFAVASAMLTARSLPVSDATTRVEATGWPMVLSFLVYAGIGVWSLHEGRLGRVSAVVWGGALVMAAILKLWGVRP</sequence>
<comment type="caution">
    <text evidence="3">The sequence shown here is derived from an EMBL/GenBank/DDBJ whole genome shotgun (WGS) entry which is preliminary data.</text>
</comment>
<protein>
    <recommendedName>
        <fullName evidence="6">Iron transporter</fullName>
    </recommendedName>
</protein>
<gene>
    <name evidence="2" type="ORF">HKX05_00155</name>
    <name evidence="3" type="ORF">HLV41_13460</name>
</gene>
<keyword evidence="5" id="KW-1185">Reference proteome</keyword>
<feature type="transmembrane region" description="Helical" evidence="1">
    <location>
        <begin position="67"/>
        <end position="85"/>
    </location>
</feature>
<keyword evidence="1" id="KW-0472">Membrane</keyword>
<evidence type="ECO:0000313" key="4">
    <source>
        <dbReference type="Proteomes" id="UP000531581"/>
    </source>
</evidence>
<dbReference type="RefSeq" id="WP_170171282.1">
    <property type="nucleotide sequence ID" value="NZ_JABEOW010000005.1"/>
</dbReference>
<reference evidence="4 5" key="1">
    <citation type="submission" date="2020-05" db="EMBL/GenBank/DDBJ databases">
        <title>Draft Genome Sequences of Sphingomonas sp. Isolated from the International Space Station.</title>
        <authorList>
            <person name="Bijlani S."/>
            <person name="Singh N.K."/>
            <person name="Mason C.E."/>
            <person name="Wang C.C."/>
            <person name="Venkateswaran K."/>
        </authorList>
    </citation>
    <scope>NUCLEOTIDE SEQUENCE [LARGE SCALE GENOMIC DNA]</scope>
    <source>
        <strain evidence="2 5">IIF7SW-B5</strain>
        <strain evidence="3">ISS-IIF7SWP</strain>
    </source>
</reference>
<evidence type="ECO:0000256" key="1">
    <source>
        <dbReference type="SAM" id="Phobius"/>
    </source>
</evidence>
<dbReference type="Proteomes" id="UP000531581">
    <property type="component" value="Unassembled WGS sequence"/>
</dbReference>
<dbReference type="EMBL" id="JABYQV010000011">
    <property type="protein sequence ID" value="NVP32053.1"/>
    <property type="molecule type" value="Genomic_DNA"/>
</dbReference>
<keyword evidence="1" id="KW-0812">Transmembrane</keyword>
<proteinExistence type="predicted"/>
<dbReference type="EMBL" id="JABEOV010000001">
    <property type="protein sequence ID" value="NNG51764.1"/>
    <property type="molecule type" value="Genomic_DNA"/>
</dbReference>
<evidence type="ECO:0008006" key="6">
    <source>
        <dbReference type="Google" id="ProtNLM"/>
    </source>
</evidence>
<evidence type="ECO:0000313" key="2">
    <source>
        <dbReference type="EMBL" id="NNG51764.1"/>
    </source>
</evidence>